<proteinExistence type="predicted"/>
<dbReference type="EMBL" id="CP014687">
    <property type="protein sequence ID" value="AQT04832.1"/>
    <property type="molecule type" value="Genomic_DNA"/>
</dbReference>
<name>A0A1U9LEK0_9PROT</name>
<evidence type="ECO:0000313" key="1">
    <source>
        <dbReference type="EMBL" id="AQT04832.1"/>
    </source>
</evidence>
<dbReference type="RefSeq" id="WP_077930673.1">
    <property type="nucleotide sequence ID" value="NZ_CP014687.1"/>
</dbReference>
<protein>
    <recommendedName>
        <fullName evidence="3">DNA-binding protein</fullName>
    </recommendedName>
</protein>
<sequence length="150" mass="16238">MNSFPEKAKKGLLGEVSFCARMNAAIRAAGSAAAFARMHNLNPQAVRNTWDLKSINPEVVAALGLVQVTRYPVLSQPGILAAPKDVQEKLNSFIREHKTQRRAAGIFGIHETHLSNIQNGLRGFGPVLAILGYGPPERCFLEKAAYNAAS</sequence>
<reference evidence="1 2" key="1">
    <citation type="submission" date="2016-03" db="EMBL/GenBank/DDBJ databases">
        <title>Acetic acid bacteria sequencing.</title>
        <authorList>
            <person name="Brandt J."/>
            <person name="Jakob F."/>
            <person name="Vogel R.F."/>
        </authorList>
    </citation>
    <scope>NUCLEOTIDE SEQUENCE [LARGE SCALE GENOMIC DNA]</scope>
    <source>
        <strain evidence="1 2">TMW2.1084</strain>
    </source>
</reference>
<accession>A0A1U9LEK0</accession>
<organism evidence="1 2">
    <name type="scientific">Acetobacter persici</name>
    <dbReference type="NCBI Taxonomy" id="1076596"/>
    <lineage>
        <taxon>Bacteria</taxon>
        <taxon>Pseudomonadati</taxon>
        <taxon>Pseudomonadota</taxon>
        <taxon>Alphaproteobacteria</taxon>
        <taxon>Acetobacterales</taxon>
        <taxon>Acetobacteraceae</taxon>
        <taxon>Acetobacter</taxon>
    </lineage>
</organism>
<evidence type="ECO:0008006" key="3">
    <source>
        <dbReference type="Google" id="ProtNLM"/>
    </source>
</evidence>
<dbReference type="Proteomes" id="UP000189055">
    <property type="component" value="Chromosome"/>
</dbReference>
<dbReference type="STRING" id="1076596.A0U91_07770"/>
<dbReference type="AlphaFoldDB" id="A0A1U9LEK0"/>
<gene>
    <name evidence="1" type="ORF">A0U91_07770</name>
</gene>
<evidence type="ECO:0000313" key="2">
    <source>
        <dbReference type="Proteomes" id="UP000189055"/>
    </source>
</evidence>
<dbReference type="KEGG" id="aper:A0U91_07770"/>